<protein>
    <recommendedName>
        <fullName evidence="5">Ubiquitin-like protease family profile domain-containing protein</fullName>
    </recommendedName>
</protein>
<organism evidence="6 7">
    <name type="scientific">Panaeolus cyanescens</name>
    <dbReference type="NCBI Taxonomy" id="181874"/>
    <lineage>
        <taxon>Eukaryota</taxon>
        <taxon>Fungi</taxon>
        <taxon>Dikarya</taxon>
        <taxon>Basidiomycota</taxon>
        <taxon>Agaricomycotina</taxon>
        <taxon>Agaricomycetes</taxon>
        <taxon>Agaricomycetidae</taxon>
        <taxon>Agaricales</taxon>
        <taxon>Agaricineae</taxon>
        <taxon>Galeropsidaceae</taxon>
        <taxon>Panaeolus</taxon>
    </lineage>
</organism>
<keyword evidence="2" id="KW-0645">Protease</keyword>
<comment type="caution">
    <text evidence="6">The sequence shown here is derived from an EMBL/GenBank/DDBJ whole genome shotgun (WGS) entry which is preliminary data.</text>
</comment>
<dbReference type="PROSITE" id="PS50600">
    <property type="entry name" value="ULP_PROTEASE"/>
    <property type="match status" value="1"/>
</dbReference>
<feature type="compositionally biased region" description="Basic and acidic residues" evidence="4">
    <location>
        <begin position="183"/>
        <end position="195"/>
    </location>
</feature>
<sequence>MSDTNEYHKNSLKSNYRWLWSLGNQLGTAAENRTTLSNQPHQLAFVFNINGNHWVACVIDFRQAEILFGDSLQSPAYSGTLASAPYIQTLLWWSHQHSSKRFTVSQLPITRQTDGASCGILACNALSTYLSEGLSPLLDMENVFGRRLDTFLQLTCPKSLHLSSQVITNYHSAAVEIDEEETRQEGDVHTCRDSDIPDTSSGHAECTFDAFDEAVPTTDSEMSDVSMMMTDDEDISPNPEPRSCIAFPETSSASNSNPLLKETSQPTSSKKRTLNLRVAENDNTGILRYVKRSTKEEMLAQVQIWSEEHAERLENIQHQQKIAKLAKQEDRRDRNRLHKQNSRARQRQREIESGKRLPNGVKPPKGTKEKDEVNMAEWKDNLPVVTPEDTRPAKKIKCDIREKNRKPQGRKPVDGSEGGKAKASYYNWLTPITWPLIQAAGAAAGPTMSRTEIARILQARHGAIFRNIHPNTIDGWIDRKSGPRPVWSSKVLRRVQEEGFNPVYNPLGRGDILLKYPDIAAKIKAQLDFLRKGGAPITLTTARGIIIAHIQTFAPQLFQQVFKDGLTFTASEVWVRRWLHREMKWSRREATQAAGKLPEDWENQCKRSFFRKAYSIKEHDIPAALFINSDQTQLVYAPGSKVTWAETGAKQVQVLGIDEKRAITVMVSVACDGTALPLQAIYTGKTHKSLPSPQSPNYNDAIEAGFQFVPSGTGTYWSTVETMQQFVEKILVPYTTATKARLGLRDHQKSLWNIDIYSVHRSDDFRTYMRKTHTNIILDFVPDTKDAKDTKDQRLWKVRYMSFKDQMHLWKDIFDVFVFGSIFVFDFKTPKTPKTLKTNVFGK</sequence>
<dbReference type="SUPFAM" id="SSF54001">
    <property type="entry name" value="Cysteine proteinases"/>
    <property type="match status" value="1"/>
</dbReference>
<dbReference type="OrthoDB" id="3341102at2759"/>
<accession>A0A409YYG0</accession>
<proteinExistence type="inferred from homology"/>
<evidence type="ECO:0000256" key="1">
    <source>
        <dbReference type="ARBA" id="ARBA00005234"/>
    </source>
</evidence>
<dbReference type="Pfam" id="PF02902">
    <property type="entry name" value="Peptidase_C48"/>
    <property type="match status" value="1"/>
</dbReference>
<feature type="compositionally biased region" description="Basic and acidic residues" evidence="4">
    <location>
        <begin position="411"/>
        <end position="420"/>
    </location>
</feature>
<evidence type="ECO:0000313" key="7">
    <source>
        <dbReference type="Proteomes" id="UP000284842"/>
    </source>
</evidence>
<dbReference type="InterPro" id="IPR003653">
    <property type="entry name" value="Peptidase_C48_C"/>
</dbReference>
<dbReference type="EMBL" id="NHTK01000170">
    <property type="protein sequence ID" value="PPR08056.1"/>
    <property type="molecule type" value="Genomic_DNA"/>
</dbReference>
<feature type="region of interest" description="Disordered" evidence="4">
    <location>
        <begin position="398"/>
        <end position="420"/>
    </location>
</feature>
<dbReference type="STRING" id="181874.A0A409YYG0"/>
<evidence type="ECO:0000256" key="2">
    <source>
        <dbReference type="ARBA" id="ARBA00022670"/>
    </source>
</evidence>
<feature type="compositionally biased region" description="Polar residues" evidence="4">
    <location>
        <begin position="249"/>
        <end position="268"/>
    </location>
</feature>
<evidence type="ECO:0000313" key="6">
    <source>
        <dbReference type="EMBL" id="PPR08056.1"/>
    </source>
</evidence>
<evidence type="ECO:0000259" key="5">
    <source>
        <dbReference type="PROSITE" id="PS50600"/>
    </source>
</evidence>
<keyword evidence="3" id="KW-0378">Hydrolase</keyword>
<feature type="region of interest" description="Disordered" evidence="4">
    <location>
        <begin position="246"/>
        <end position="274"/>
    </location>
</feature>
<dbReference type="Proteomes" id="UP000284842">
    <property type="component" value="Unassembled WGS sequence"/>
</dbReference>
<feature type="compositionally biased region" description="Basic residues" evidence="4">
    <location>
        <begin position="334"/>
        <end position="346"/>
    </location>
</feature>
<name>A0A409YYG0_9AGAR</name>
<dbReference type="GO" id="GO:0006508">
    <property type="term" value="P:proteolysis"/>
    <property type="evidence" value="ECO:0007669"/>
    <property type="project" value="UniProtKB-KW"/>
</dbReference>
<comment type="similarity">
    <text evidence="1">Belongs to the peptidase C48 family.</text>
</comment>
<feature type="region of interest" description="Disordered" evidence="4">
    <location>
        <begin position="179"/>
        <end position="200"/>
    </location>
</feature>
<evidence type="ECO:0000256" key="4">
    <source>
        <dbReference type="SAM" id="MobiDB-lite"/>
    </source>
</evidence>
<dbReference type="Gene3D" id="3.40.395.10">
    <property type="entry name" value="Adenoviral Proteinase, Chain A"/>
    <property type="match status" value="1"/>
</dbReference>
<gene>
    <name evidence="6" type="ORF">CVT24_010855</name>
</gene>
<evidence type="ECO:0000256" key="3">
    <source>
        <dbReference type="ARBA" id="ARBA00022801"/>
    </source>
</evidence>
<dbReference type="InterPro" id="IPR038765">
    <property type="entry name" value="Papain-like_cys_pep_sf"/>
</dbReference>
<dbReference type="GO" id="GO:0019783">
    <property type="term" value="F:ubiquitin-like protein peptidase activity"/>
    <property type="evidence" value="ECO:0007669"/>
    <property type="project" value="UniProtKB-ARBA"/>
</dbReference>
<keyword evidence="7" id="KW-1185">Reference proteome</keyword>
<dbReference type="AlphaFoldDB" id="A0A409YYG0"/>
<dbReference type="InParanoid" id="A0A409YYG0"/>
<feature type="region of interest" description="Disordered" evidence="4">
    <location>
        <begin position="325"/>
        <end position="370"/>
    </location>
</feature>
<feature type="domain" description="Ubiquitin-like protease family profile" evidence="5">
    <location>
        <begin position="1"/>
        <end position="129"/>
    </location>
</feature>
<reference evidence="6 7" key="1">
    <citation type="journal article" date="2018" name="Evol. Lett.">
        <title>Horizontal gene cluster transfer increased hallucinogenic mushroom diversity.</title>
        <authorList>
            <person name="Reynolds H.T."/>
            <person name="Vijayakumar V."/>
            <person name="Gluck-Thaler E."/>
            <person name="Korotkin H.B."/>
            <person name="Matheny P.B."/>
            <person name="Slot J.C."/>
        </authorList>
    </citation>
    <scope>NUCLEOTIDE SEQUENCE [LARGE SCALE GENOMIC DNA]</scope>
    <source>
        <strain evidence="6 7">2629</strain>
    </source>
</reference>
<dbReference type="GO" id="GO:0008234">
    <property type="term" value="F:cysteine-type peptidase activity"/>
    <property type="evidence" value="ECO:0007669"/>
    <property type="project" value="InterPro"/>
</dbReference>